<reference evidence="4 5" key="1">
    <citation type="journal article" date="2016" name="Mol. Biol. Evol.">
        <title>Comparative Genomics of Early-Diverging Mushroom-Forming Fungi Provides Insights into the Origins of Lignocellulose Decay Capabilities.</title>
        <authorList>
            <person name="Nagy L.G."/>
            <person name="Riley R."/>
            <person name="Tritt A."/>
            <person name="Adam C."/>
            <person name="Daum C."/>
            <person name="Floudas D."/>
            <person name="Sun H."/>
            <person name="Yadav J.S."/>
            <person name="Pangilinan J."/>
            <person name="Larsson K.H."/>
            <person name="Matsuura K."/>
            <person name="Barry K."/>
            <person name="Labutti K."/>
            <person name="Kuo R."/>
            <person name="Ohm R.A."/>
            <person name="Bhattacharya S.S."/>
            <person name="Shirouzu T."/>
            <person name="Yoshinaga Y."/>
            <person name="Martin F.M."/>
            <person name="Grigoriev I.V."/>
            <person name="Hibbett D.S."/>
        </authorList>
    </citation>
    <scope>NUCLEOTIDE SEQUENCE [LARGE SCALE GENOMIC DNA]</scope>
    <source>
        <strain evidence="4 5">93-53</strain>
    </source>
</reference>
<dbReference type="InterPro" id="IPR002885">
    <property type="entry name" value="PPR_rpt"/>
</dbReference>
<name>A0A165DYQ2_9APHY</name>
<dbReference type="InterPro" id="IPR050872">
    <property type="entry name" value="PPR_P_subfamily"/>
</dbReference>
<dbReference type="AlphaFoldDB" id="A0A165DYQ2"/>
<feature type="region of interest" description="Disordered" evidence="3">
    <location>
        <begin position="804"/>
        <end position="826"/>
    </location>
</feature>
<dbReference type="Gene3D" id="1.25.40.10">
    <property type="entry name" value="Tetratricopeptide repeat domain"/>
    <property type="match status" value="3"/>
</dbReference>
<feature type="repeat" description="PPR" evidence="2">
    <location>
        <begin position="388"/>
        <end position="422"/>
    </location>
</feature>
<dbReference type="RefSeq" id="XP_040763642.1">
    <property type="nucleotide sequence ID" value="XM_040901569.1"/>
</dbReference>
<evidence type="ECO:0000256" key="1">
    <source>
        <dbReference type="ARBA" id="ARBA00007626"/>
    </source>
</evidence>
<dbReference type="Pfam" id="PF01535">
    <property type="entry name" value="PPR"/>
    <property type="match status" value="2"/>
</dbReference>
<protein>
    <recommendedName>
        <fullName evidence="6">Pentacotripeptide-repeat region of PRORP domain-containing protein</fullName>
    </recommendedName>
</protein>
<feature type="region of interest" description="Disordered" evidence="3">
    <location>
        <begin position="352"/>
        <end position="383"/>
    </location>
</feature>
<dbReference type="PROSITE" id="PS51375">
    <property type="entry name" value="PPR"/>
    <property type="match status" value="3"/>
</dbReference>
<dbReference type="PANTHER" id="PTHR46128">
    <property type="entry name" value="MITOCHONDRIAL GROUP I INTRON SPLICING FACTOR CCM1"/>
    <property type="match status" value="1"/>
</dbReference>
<keyword evidence="5" id="KW-1185">Reference proteome</keyword>
<accession>A0A165DYQ2</accession>
<proteinExistence type="inferred from homology"/>
<feature type="region of interest" description="Disordered" evidence="3">
    <location>
        <begin position="44"/>
        <end position="69"/>
    </location>
</feature>
<dbReference type="InterPro" id="IPR011990">
    <property type="entry name" value="TPR-like_helical_dom_sf"/>
</dbReference>
<comment type="similarity">
    <text evidence="1">Belongs to the PPR family. P subfamily.</text>
</comment>
<dbReference type="GeneID" id="63818601"/>
<evidence type="ECO:0008006" key="6">
    <source>
        <dbReference type="Google" id="ProtNLM"/>
    </source>
</evidence>
<dbReference type="InParanoid" id="A0A165DYQ2"/>
<dbReference type="EMBL" id="KV427627">
    <property type="protein sequence ID" value="KZT05902.1"/>
    <property type="molecule type" value="Genomic_DNA"/>
</dbReference>
<evidence type="ECO:0000313" key="5">
    <source>
        <dbReference type="Proteomes" id="UP000076871"/>
    </source>
</evidence>
<dbReference type="STRING" id="1314785.A0A165DYQ2"/>
<feature type="repeat" description="PPR" evidence="2">
    <location>
        <begin position="678"/>
        <end position="712"/>
    </location>
</feature>
<organism evidence="4 5">
    <name type="scientific">Laetiporus sulphureus 93-53</name>
    <dbReference type="NCBI Taxonomy" id="1314785"/>
    <lineage>
        <taxon>Eukaryota</taxon>
        <taxon>Fungi</taxon>
        <taxon>Dikarya</taxon>
        <taxon>Basidiomycota</taxon>
        <taxon>Agaricomycotina</taxon>
        <taxon>Agaricomycetes</taxon>
        <taxon>Polyporales</taxon>
        <taxon>Laetiporus</taxon>
    </lineage>
</organism>
<feature type="compositionally biased region" description="Basic and acidic residues" evidence="3">
    <location>
        <begin position="58"/>
        <end position="69"/>
    </location>
</feature>
<feature type="repeat" description="PPR" evidence="2">
    <location>
        <begin position="243"/>
        <end position="277"/>
    </location>
</feature>
<evidence type="ECO:0000256" key="2">
    <source>
        <dbReference type="PROSITE-ProRule" id="PRU00708"/>
    </source>
</evidence>
<dbReference type="Proteomes" id="UP000076871">
    <property type="component" value="Unassembled WGS sequence"/>
</dbReference>
<dbReference type="NCBIfam" id="TIGR00756">
    <property type="entry name" value="PPR"/>
    <property type="match status" value="1"/>
</dbReference>
<dbReference type="PANTHER" id="PTHR46128:SF329">
    <property type="entry name" value="MITOCHONDRIAL GROUP I INTRON SPLICING FACTOR DMR1"/>
    <property type="match status" value="1"/>
</dbReference>
<evidence type="ECO:0000256" key="3">
    <source>
        <dbReference type="SAM" id="MobiDB-lite"/>
    </source>
</evidence>
<evidence type="ECO:0000313" key="4">
    <source>
        <dbReference type="EMBL" id="KZT05902.1"/>
    </source>
</evidence>
<dbReference type="OrthoDB" id="185373at2759"/>
<sequence>MLLRVVQLSRQAATCHLSVPCIARFSPLQIVHLLHHSAVPQWQPALTHRDGTPPSHGPPKDPGGDGKPLEKVERRRQLDLKGLQGHHPRKRSRHAEEGISPFTLIIDDLFRRLRSDPRVLDNVREEGAKKELLEHLTDRVKAAALAQLMVHTRNPRRAIGVLLLAYRLGCKFKQNAYEGVAHQLASSKHWRLVSSVFAMGKRQTGRTTVRMLNWHARALMETKEYVSLDKIIEIFEREGLLPNRRTYHILISAHLRNRDMFRAKQYLADMEKAGFPVDTSTHAIIVSSYRPLGPDPAVQAKALDVLREAAAPSSTVILNSLIQLSLDAGDLPAAYRYLNMCNQRAQHVKLRPVDGDDTTQAGGETPRLGSDRTGRPEATSPTSEPMYDVVTLTMMINHLAKEGDLSGIAHVLQLMDVTNIRPDSSMIAALVRAYVKAERLDLAMQTIAEMCRNHPEHERLRELLRLVGLANPEQKSAYAAEKINPSTEVFNAILPGVLKARGLQGMRIIQRIMRIVGVQYDEYTLQLLLSYLDKVEHARPRELIRWLRRLESRERPVSLRHLHTIMRILLRWEKKQSRLGARGKNSPLPMEDREAPDNTISDAVQSYDPVAGFVFPRKLSYRALVRPLLESLQSRGVKGDRAAFALRIRQDALIRADMEMAKQSFNAMSAIESGTRRSVLMYTILVWGYARLRKLAPALRMFRRIVAAGLQPDVVALHVLAQAFIAAKARGHARRLLLQLWPTVATFSDELQNASLEELMSKLASLSESGVRTRERYSKQRQRMLRWKVLRIIQRWQWSLPRGRRRREKTRPTHDVAIQTKDVVQQ</sequence>
<gene>
    <name evidence="4" type="ORF">LAESUDRAFT_205191</name>
</gene>